<evidence type="ECO:0000256" key="3">
    <source>
        <dbReference type="ARBA" id="ARBA00022692"/>
    </source>
</evidence>
<organism evidence="8 9">
    <name type="scientific">Symbiodinium natans</name>
    <dbReference type="NCBI Taxonomy" id="878477"/>
    <lineage>
        <taxon>Eukaryota</taxon>
        <taxon>Sar</taxon>
        <taxon>Alveolata</taxon>
        <taxon>Dinophyceae</taxon>
        <taxon>Suessiales</taxon>
        <taxon>Symbiodiniaceae</taxon>
        <taxon>Symbiodinium</taxon>
    </lineage>
</organism>
<reference evidence="8" key="1">
    <citation type="submission" date="2021-02" db="EMBL/GenBank/DDBJ databases">
        <authorList>
            <person name="Dougan E. K."/>
            <person name="Rhodes N."/>
            <person name="Thang M."/>
            <person name="Chan C."/>
        </authorList>
    </citation>
    <scope>NUCLEOTIDE SEQUENCE</scope>
</reference>
<keyword evidence="3 6" id="KW-0812">Transmembrane</keyword>
<protein>
    <submittedName>
        <fullName evidence="8">CscB protein</fullName>
    </submittedName>
</protein>
<keyword evidence="4 6" id="KW-1133">Transmembrane helix</keyword>
<feature type="transmembrane region" description="Helical" evidence="6">
    <location>
        <begin position="385"/>
        <end position="405"/>
    </location>
</feature>
<dbReference type="GO" id="GO:0016020">
    <property type="term" value="C:membrane"/>
    <property type="evidence" value="ECO:0007669"/>
    <property type="project" value="UniProtKB-SubCell"/>
</dbReference>
<dbReference type="OrthoDB" id="515887at2759"/>
<feature type="transmembrane region" description="Helical" evidence="6">
    <location>
        <begin position="313"/>
        <end position="335"/>
    </location>
</feature>
<comment type="similarity">
    <text evidence="2">Belongs to the major facilitator superfamily. MFSD6 family.</text>
</comment>
<dbReference type="AlphaFoldDB" id="A0A812TA43"/>
<keyword evidence="9" id="KW-1185">Reference proteome</keyword>
<feature type="transmembrane region" description="Helical" evidence="6">
    <location>
        <begin position="286"/>
        <end position="307"/>
    </location>
</feature>
<evidence type="ECO:0000313" key="9">
    <source>
        <dbReference type="Proteomes" id="UP000604046"/>
    </source>
</evidence>
<dbReference type="SUPFAM" id="SSF103473">
    <property type="entry name" value="MFS general substrate transporter"/>
    <property type="match status" value="1"/>
</dbReference>
<feature type="domain" description="Major facilitator superfamily associated" evidence="7">
    <location>
        <begin position="15"/>
        <end position="367"/>
    </location>
</feature>
<name>A0A812TA43_9DINO</name>
<dbReference type="InterPro" id="IPR024989">
    <property type="entry name" value="MFS_assoc_dom"/>
</dbReference>
<feature type="transmembrane region" description="Helical" evidence="6">
    <location>
        <begin position="21"/>
        <end position="40"/>
    </location>
</feature>
<dbReference type="InterPro" id="IPR051717">
    <property type="entry name" value="MFS_MFSD6"/>
</dbReference>
<evidence type="ECO:0000256" key="6">
    <source>
        <dbReference type="SAM" id="Phobius"/>
    </source>
</evidence>
<sequence>MSVLGERPRVPHTPLWTLKACQLLAAASWSCIARFLNVFFSDIGVTRSEIGILSMATMIAAFFGQLFWSMVTTHLGEYMRILVGTGFAGTCLVFFYLLPEVQVSFWCLALVCVVSFSFLSTGRVIVDAMCLSVVQEQKCEEHYGHQRLWYAIGCGGMSLLGGHLMDVFGSGFMFWSFAAIQSAFIAVCLVYLPTQKKPLSSATQEQATLTLKQFLNFDVMWFFADLMIYGLAMSLVESLLLVYLNEDFEQPPKLLLGAAVAVMCAFEIPVFKYIDRILGQRKERLTSVLMATKLLLAVRCFLCAALPPSKPWLVLLIQPLHGLTFAAMWSANVEYCQEIAPAGCGSLMFVLACGIYSQVAIGTGTAMWGHLAMEPPNGLGFRRCFHLATMLVLLWALIWQLGILIRRRLRTAETAEELQVLPVSPEEGSDIVF</sequence>
<comment type="subcellular location">
    <subcellularLocation>
        <location evidence="1">Membrane</location>
        <topology evidence="1">Multi-pass membrane protein</topology>
    </subcellularLocation>
</comment>
<proteinExistence type="inferred from homology"/>
<dbReference type="Pfam" id="PF12832">
    <property type="entry name" value="MFS_1_like"/>
    <property type="match status" value="1"/>
</dbReference>
<feature type="transmembrane region" description="Helical" evidence="6">
    <location>
        <begin position="103"/>
        <end position="126"/>
    </location>
</feature>
<keyword evidence="5 6" id="KW-0472">Membrane</keyword>
<feature type="transmembrane region" description="Helical" evidence="6">
    <location>
        <begin position="52"/>
        <end position="71"/>
    </location>
</feature>
<evidence type="ECO:0000313" key="8">
    <source>
        <dbReference type="EMBL" id="CAE7526392.1"/>
    </source>
</evidence>
<evidence type="ECO:0000256" key="2">
    <source>
        <dbReference type="ARBA" id="ARBA00005241"/>
    </source>
</evidence>
<evidence type="ECO:0000256" key="4">
    <source>
        <dbReference type="ARBA" id="ARBA00022989"/>
    </source>
</evidence>
<feature type="transmembrane region" description="Helical" evidence="6">
    <location>
        <begin position="171"/>
        <end position="192"/>
    </location>
</feature>
<dbReference type="PANTHER" id="PTHR16172">
    <property type="entry name" value="MAJOR FACILITATOR SUPERFAMILY DOMAIN-CONTAINING PROTEIN 6-LIKE"/>
    <property type="match status" value="1"/>
</dbReference>
<comment type="caution">
    <text evidence="8">The sequence shown here is derived from an EMBL/GenBank/DDBJ whole genome shotgun (WGS) entry which is preliminary data.</text>
</comment>
<feature type="transmembrane region" description="Helical" evidence="6">
    <location>
        <begin position="254"/>
        <end position="274"/>
    </location>
</feature>
<accession>A0A812TA43</accession>
<evidence type="ECO:0000256" key="1">
    <source>
        <dbReference type="ARBA" id="ARBA00004141"/>
    </source>
</evidence>
<evidence type="ECO:0000259" key="7">
    <source>
        <dbReference type="Pfam" id="PF12832"/>
    </source>
</evidence>
<gene>
    <name evidence="8" type="primary">cscB</name>
    <name evidence="8" type="ORF">SNAT2548_LOCUS29468</name>
</gene>
<dbReference type="EMBL" id="CAJNDS010002561">
    <property type="protein sequence ID" value="CAE7526392.1"/>
    <property type="molecule type" value="Genomic_DNA"/>
</dbReference>
<dbReference type="Gene3D" id="1.20.1250.20">
    <property type="entry name" value="MFS general substrate transporter like domains"/>
    <property type="match status" value="2"/>
</dbReference>
<dbReference type="Proteomes" id="UP000604046">
    <property type="component" value="Unassembled WGS sequence"/>
</dbReference>
<feature type="transmembrane region" description="Helical" evidence="6">
    <location>
        <begin position="347"/>
        <end position="373"/>
    </location>
</feature>
<dbReference type="PANTHER" id="PTHR16172:SF41">
    <property type="entry name" value="MAJOR FACILITATOR SUPERFAMILY DOMAIN-CONTAINING PROTEIN 6-LIKE"/>
    <property type="match status" value="1"/>
</dbReference>
<feature type="transmembrane region" description="Helical" evidence="6">
    <location>
        <begin position="78"/>
        <end position="97"/>
    </location>
</feature>
<feature type="transmembrane region" description="Helical" evidence="6">
    <location>
        <begin position="219"/>
        <end position="242"/>
    </location>
</feature>
<evidence type="ECO:0000256" key="5">
    <source>
        <dbReference type="ARBA" id="ARBA00023136"/>
    </source>
</evidence>
<dbReference type="InterPro" id="IPR036259">
    <property type="entry name" value="MFS_trans_sf"/>
</dbReference>